<dbReference type="Proteomes" id="UP000823736">
    <property type="component" value="Unassembled WGS sequence"/>
</dbReference>
<gene>
    <name evidence="1" type="ORF">J2753_002482</name>
</gene>
<organism evidence="1 2">
    <name type="scientific">Halolamina salifodinae</name>
    <dbReference type="NCBI Taxonomy" id="1202767"/>
    <lineage>
        <taxon>Archaea</taxon>
        <taxon>Methanobacteriati</taxon>
        <taxon>Methanobacteriota</taxon>
        <taxon>Stenosarchaea group</taxon>
        <taxon>Halobacteria</taxon>
        <taxon>Halobacteriales</taxon>
        <taxon>Haloferacaceae</taxon>
    </lineage>
</organism>
<dbReference type="EMBL" id="JAGGLC010000005">
    <property type="protein sequence ID" value="MBP1987972.1"/>
    <property type="molecule type" value="Genomic_DNA"/>
</dbReference>
<reference evidence="1" key="1">
    <citation type="submission" date="2021-03" db="EMBL/GenBank/DDBJ databases">
        <title>Genomic Encyclopedia of Type Strains, Phase IV (KMG-IV): sequencing the most valuable type-strain genomes for metagenomic binning, comparative biology and taxonomic classification.</title>
        <authorList>
            <person name="Goeker M."/>
        </authorList>
    </citation>
    <scope>NUCLEOTIDE SEQUENCE</scope>
    <source>
        <strain evidence="1">DSM 26232</strain>
    </source>
</reference>
<keyword evidence="2" id="KW-1185">Reference proteome</keyword>
<comment type="caution">
    <text evidence="1">The sequence shown here is derived from an EMBL/GenBank/DDBJ whole genome shotgun (WGS) entry which is preliminary data.</text>
</comment>
<dbReference type="RefSeq" id="WP_209492416.1">
    <property type="nucleotide sequence ID" value="NZ_JAGGLC010000005.1"/>
</dbReference>
<accession>A0A8T4H082</accession>
<name>A0A8T4H082_9EURY</name>
<dbReference type="InterPro" id="IPR057176">
    <property type="entry name" value="DUF7854"/>
</dbReference>
<evidence type="ECO:0000313" key="2">
    <source>
        <dbReference type="Proteomes" id="UP000823736"/>
    </source>
</evidence>
<sequence length="91" mass="9918">MDHISALRNIEESLRAFEDGDADLATTQRRVQSVLQSYATEFEAEARRAYRAHGEAPADGVVVVAADAEAATARVRSLADAEDAEFRVEPL</sequence>
<dbReference type="OrthoDB" id="226203at2157"/>
<proteinExistence type="predicted"/>
<dbReference type="Pfam" id="PF25252">
    <property type="entry name" value="DUF7854"/>
    <property type="match status" value="1"/>
</dbReference>
<dbReference type="AlphaFoldDB" id="A0A8T4H082"/>
<protein>
    <submittedName>
        <fullName evidence="1">Uncharacterized protein</fullName>
    </submittedName>
</protein>
<evidence type="ECO:0000313" key="1">
    <source>
        <dbReference type="EMBL" id="MBP1987972.1"/>
    </source>
</evidence>